<accession>G3IQ19</accession>
<proteinExistence type="predicted"/>
<dbReference type="InParanoid" id="G3IQ19"/>
<dbReference type="Proteomes" id="UP000001075">
    <property type="component" value="Unassembled WGS sequence"/>
</dbReference>
<name>G3IQ19_CRIGR</name>
<organism evidence="1 2">
    <name type="scientific">Cricetulus griseus</name>
    <name type="common">Chinese hamster</name>
    <name type="synonym">Cricetulus barabensis griseus</name>
    <dbReference type="NCBI Taxonomy" id="10029"/>
    <lineage>
        <taxon>Eukaryota</taxon>
        <taxon>Metazoa</taxon>
        <taxon>Chordata</taxon>
        <taxon>Craniata</taxon>
        <taxon>Vertebrata</taxon>
        <taxon>Euteleostomi</taxon>
        <taxon>Mammalia</taxon>
        <taxon>Eutheria</taxon>
        <taxon>Euarchontoglires</taxon>
        <taxon>Glires</taxon>
        <taxon>Rodentia</taxon>
        <taxon>Myomorpha</taxon>
        <taxon>Muroidea</taxon>
        <taxon>Cricetidae</taxon>
        <taxon>Cricetinae</taxon>
        <taxon>Cricetulus</taxon>
    </lineage>
</organism>
<evidence type="ECO:0000313" key="2">
    <source>
        <dbReference type="Proteomes" id="UP000001075"/>
    </source>
</evidence>
<sequence>MGHTILYCRRTNNQDVVQLLNAINLGQQLVDNGVVNSGAASHAPSLLADGIDFIKDDDV</sequence>
<reference evidence="2" key="1">
    <citation type="journal article" date="2011" name="Nat. Biotechnol.">
        <title>The genomic sequence of the Chinese hamster ovary (CHO)-K1 cell line.</title>
        <authorList>
            <person name="Xu X."/>
            <person name="Nagarajan H."/>
            <person name="Lewis N.E."/>
            <person name="Pan S."/>
            <person name="Cai Z."/>
            <person name="Liu X."/>
            <person name="Chen W."/>
            <person name="Xie M."/>
            <person name="Wang W."/>
            <person name="Hammond S."/>
            <person name="Andersen M.R."/>
            <person name="Neff N."/>
            <person name="Passarelli B."/>
            <person name="Koh W."/>
            <person name="Fan H.C."/>
            <person name="Wang J."/>
            <person name="Gui Y."/>
            <person name="Lee K.H."/>
            <person name="Betenbaugh M.J."/>
            <person name="Quake S.R."/>
            <person name="Famili I."/>
            <person name="Palsson B.O."/>
            <person name="Wang J."/>
        </authorList>
    </citation>
    <scope>NUCLEOTIDE SEQUENCE [LARGE SCALE GENOMIC DNA]</scope>
    <source>
        <strain evidence="2">CHO K1 cell line</strain>
    </source>
</reference>
<evidence type="ECO:0000313" key="1">
    <source>
        <dbReference type="EMBL" id="EGV91252.1"/>
    </source>
</evidence>
<gene>
    <name evidence="1" type="ORF">I79_026103</name>
</gene>
<dbReference type="AlphaFoldDB" id="G3IQ19"/>
<dbReference type="EMBL" id="JH021911">
    <property type="protein sequence ID" value="EGV91252.1"/>
    <property type="molecule type" value="Genomic_DNA"/>
</dbReference>
<protein>
    <submittedName>
        <fullName evidence="1">Uncharacterized protein</fullName>
    </submittedName>
</protein>